<evidence type="ECO:0000259" key="14">
    <source>
        <dbReference type="PROSITE" id="PS51900"/>
    </source>
</evidence>
<feature type="region of interest" description="Disordered" evidence="12">
    <location>
        <begin position="1"/>
        <end position="22"/>
    </location>
</feature>
<evidence type="ECO:0000256" key="3">
    <source>
        <dbReference type="ARBA" id="ARBA00015810"/>
    </source>
</evidence>
<feature type="active site" evidence="11">
    <location>
        <position position="172"/>
    </location>
</feature>
<evidence type="ECO:0000256" key="11">
    <source>
        <dbReference type="HAMAP-Rule" id="MF_01807"/>
    </source>
</evidence>
<comment type="caution">
    <text evidence="15">The sequence shown here is derived from an EMBL/GenBank/DDBJ whole genome shotgun (WGS) entry which is preliminary data.</text>
</comment>
<gene>
    <name evidence="11" type="primary">xerD</name>
    <name evidence="15" type="ORF">EDC30_10288</name>
</gene>
<dbReference type="Pfam" id="PF00589">
    <property type="entry name" value="Phage_integrase"/>
    <property type="match status" value="1"/>
</dbReference>
<evidence type="ECO:0000256" key="12">
    <source>
        <dbReference type="SAM" id="MobiDB-lite"/>
    </source>
</evidence>
<dbReference type="CDD" id="cd00798">
    <property type="entry name" value="INT_XerDC_C"/>
    <property type="match status" value="1"/>
</dbReference>
<keyword evidence="10 11" id="KW-0131">Cell cycle</keyword>
<dbReference type="GO" id="GO:0007059">
    <property type="term" value="P:chromosome segregation"/>
    <property type="evidence" value="ECO:0007669"/>
    <property type="project" value="UniProtKB-UniRule"/>
</dbReference>
<evidence type="ECO:0000256" key="6">
    <source>
        <dbReference type="ARBA" id="ARBA00022829"/>
    </source>
</evidence>
<dbReference type="InterPro" id="IPR023009">
    <property type="entry name" value="Tyrosine_recombinase_XerC/XerD"/>
</dbReference>
<dbReference type="InterPro" id="IPR050090">
    <property type="entry name" value="Tyrosine_recombinase_XerCD"/>
</dbReference>
<comment type="subcellular location">
    <subcellularLocation>
        <location evidence="1 11">Cytoplasm</location>
    </subcellularLocation>
</comment>
<reference evidence="15 16" key="1">
    <citation type="submission" date="2019-03" db="EMBL/GenBank/DDBJ databases">
        <title>Genomic Encyclopedia of Type Strains, Phase IV (KMG-IV): sequencing the most valuable type-strain genomes for metagenomic binning, comparative biology and taxonomic classification.</title>
        <authorList>
            <person name="Goeker M."/>
        </authorList>
    </citation>
    <scope>NUCLEOTIDE SEQUENCE [LARGE SCALE GENOMIC DNA]</scope>
    <source>
        <strain evidence="15 16">DSM 7445</strain>
    </source>
</reference>
<comment type="similarity">
    <text evidence="2 11">Belongs to the 'phage' integrase family. XerD subfamily.</text>
</comment>
<feature type="active site" description="O-(3'-phospho-DNA)-tyrosine intermediate" evidence="11">
    <location>
        <position position="302"/>
    </location>
</feature>
<keyword evidence="7 11" id="KW-0229">DNA integration</keyword>
<feature type="active site" evidence="11">
    <location>
        <position position="267"/>
    </location>
</feature>
<dbReference type="SUPFAM" id="SSF47823">
    <property type="entry name" value="lambda integrase-like, N-terminal domain"/>
    <property type="match status" value="1"/>
</dbReference>
<dbReference type="GO" id="GO:0006313">
    <property type="term" value="P:DNA transposition"/>
    <property type="evidence" value="ECO:0007669"/>
    <property type="project" value="UniProtKB-UniRule"/>
</dbReference>
<evidence type="ECO:0000313" key="15">
    <source>
        <dbReference type="EMBL" id="TCS38352.1"/>
    </source>
</evidence>
<dbReference type="InterPro" id="IPR011932">
    <property type="entry name" value="Recomb_XerD"/>
</dbReference>
<dbReference type="OrthoDB" id="9801717at2"/>
<feature type="active site" evidence="11">
    <location>
        <position position="293"/>
    </location>
</feature>
<keyword evidence="6 11" id="KW-0159">Chromosome partition</keyword>
<dbReference type="PANTHER" id="PTHR30349:SF90">
    <property type="entry name" value="TYROSINE RECOMBINASE XERD"/>
    <property type="match status" value="1"/>
</dbReference>
<dbReference type="HAMAP" id="MF_01807">
    <property type="entry name" value="Recomb_XerD"/>
    <property type="match status" value="1"/>
</dbReference>
<evidence type="ECO:0000256" key="9">
    <source>
        <dbReference type="ARBA" id="ARBA00023172"/>
    </source>
</evidence>
<dbReference type="EMBL" id="SLZQ01000002">
    <property type="protein sequence ID" value="TCS38352.1"/>
    <property type="molecule type" value="Genomic_DNA"/>
</dbReference>
<evidence type="ECO:0000256" key="4">
    <source>
        <dbReference type="ARBA" id="ARBA00022490"/>
    </source>
</evidence>
<feature type="domain" description="Tyr recombinase" evidence="13">
    <location>
        <begin position="132"/>
        <end position="315"/>
    </location>
</feature>
<dbReference type="GO" id="GO:0005737">
    <property type="term" value="C:cytoplasm"/>
    <property type="evidence" value="ECO:0007669"/>
    <property type="project" value="UniProtKB-SubCell"/>
</dbReference>
<dbReference type="PROSITE" id="PS51900">
    <property type="entry name" value="CB"/>
    <property type="match status" value="1"/>
</dbReference>
<dbReference type="GO" id="GO:0051301">
    <property type="term" value="P:cell division"/>
    <property type="evidence" value="ECO:0007669"/>
    <property type="project" value="UniProtKB-KW"/>
</dbReference>
<dbReference type="InterPro" id="IPR004107">
    <property type="entry name" value="Integrase_SAM-like_N"/>
</dbReference>
<feature type="domain" description="Core-binding (CB)" evidence="14">
    <location>
        <begin position="26"/>
        <end position="111"/>
    </location>
</feature>
<evidence type="ECO:0000256" key="10">
    <source>
        <dbReference type="ARBA" id="ARBA00023306"/>
    </source>
</evidence>
<dbReference type="InterPro" id="IPR011010">
    <property type="entry name" value="DNA_brk_join_enz"/>
</dbReference>
<dbReference type="GO" id="GO:0009037">
    <property type="term" value="F:tyrosine-based site-specific recombinase activity"/>
    <property type="evidence" value="ECO:0007669"/>
    <property type="project" value="UniProtKB-UniRule"/>
</dbReference>
<dbReference type="PROSITE" id="PS51898">
    <property type="entry name" value="TYR_RECOMBINASE"/>
    <property type="match status" value="1"/>
</dbReference>
<dbReference type="RefSeq" id="WP_132257405.1">
    <property type="nucleotide sequence ID" value="NZ_SLZQ01000002.1"/>
</dbReference>
<dbReference type="AlphaFoldDB" id="A0A4R3HYQ5"/>
<evidence type="ECO:0000256" key="5">
    <source>
        <dbReference type="ARBA" id="ARBA00022618"/>
    </source>
</evidence>
<evidence type="ECO:0000259" key="13">
    <source>
        <dbReference type="PROSITE" id="PS51898"/>
    </source>
</evidence>
<dbReference type="Gene3D" id="1.10.150.130">
    <property type="match status" value="1"/>
</dbReference>
<dbReference type="Proteomes" id="UP000295382">
    <property type="component" value="Unassembled WGS sequence"/>
</dbReference>
<comment type="function">
    <text evidence="11">Site-specific tyrosine recombinase, which acts by catalyzing the cutting and rejoining of the recombining DNA molecules. The XerC-XerD complex is essential to convert dimers of the bacterial chromosome into monomers to permit their segregation at cell division. It also contributes to the segregational stability of plasmids.</text>
</comment>
<accession>A0A4R3HYQ5</accession>
<sequence>MNKAVKPRTRTPRAVPAASSAPGLAAEDQAAIDEFCDSLWLEDGLAKNTLEAYRRDMRLFALWLRAERSKPVLQAQADDLHAYFAARHADTKATSANRRLAVLKRFYQLALRQKKIEADPCLHMQSAKQPPRFPKTLSEAQVEALLAAPDANTPLGLRDRTMLELMYASGLRVSELVLLKSIEVGMNEGVLRITGKGSKTRLVPFGEEARAWIERYLREARRQILNGQVSDALFVTARGGAMTRQMFWTLIKKHAAKAGIHAPLSPHTLRHAFATHLLNHGADLRVVQLLLGHADISTTQIYTHVARERLKQLHAQHHPRG</sequence>
<feature type="active site" evidence="11">
    <location>
        <position position="196"/>
    </location>
</feature>
<comment type="subunit">
    <text evidence="11">Forms a cyclic heterotetrameric complex composed of two molecules of XerC and two molecules of XerD.</text>
</comment>
<evidence type="ECO:0000256" key="1">
    <source>
        <dbReference type="ARBA" id="ARBA00004496"/>
    </source>
</evidence>
<keyword evidence="4 11" id="KW-0963">Cytoplasm</keyword>
<proteinExistence type="inferred from homology"/>
<evidence type="ECO:0000313" key="16">
    <source>
        <dbReference type="Proteomes" id="UP000295382"/>
    </source>
</evidence>
<keyword evidence="8 11" id="KW-0238">DNA-binding</keyword>
<evidence type="ECO:0000256" key="8">
    <source>
        <dbReference type="ARBA" id="ARBA00023125"/>
    </source>
</evidence>
<organism evidence="15 16">
    <name type="scientific">Paucimonas lemoignei</name>
    <name type="common">Pseudomonas lemoignei</name>
    <dbReference type="NCBI Taxonomy" id="29443"/>
    <lineage>
        <taxon>Bacteria</taxon>
        <taxon>Pseudomonadati</taxon>
        <taxon>Pseudomonadota</taxon>
        <taxon>Betaproteobacteria</taxon>
        <taxon>Burkholderiales</taxon>
        <taxon>Burkholderiaceae</taxon>
        <taxon>Paucimonas</taxon>
    </lineage>
</organism>
<dbReference type="NCBIfam" id="NF001399">
    <property type="entry name" value="PRK00283.1"/>
    <property type="match status" value="1"/>
</dbReference>
<dbReference type="InterPro" id="IPR013762">
    <property type="entry name" value="Integrase-like_cat_sf"/>
</dbReference>
<protein>
    <recommendedName>
        <fullName evidence="3 11">Tyrosine recombinase XerD</fullName>
    </recommendedName>
</protein>
<evidence type="ECO:0000256" key="7">
    <source>
        <dbReference type="ARBA" id="ARBA00022908"/>
    </source>
</evidence>
<dbReference type="NCBIfam" id="TIGR02225">
    <property type="entry name" value="recomb_XerD"/>
    <property type="match status" value="1"/>
</dbReference>
<keyword evidence="16" id="KW-1185">Reference proteome</keyword>
<dbReference type="InterPro" id="IPR002104">
    <property type="entry name" value="Integrase_catalytic"/>
</dbReference>
<keyword evidence="5 11" id="KW-0132">Cell division</keyword>
<evidence type="ECO:0000256" key="2">
    <source>
        <dbReference type="ARBA" id="ARBA00010450"/>
    </source>
</evidence>
<dbReference type="HAMAP" id="MF_01808">
    <property type="entry name" value="Recomb_XerC_XerD"/>
    <property type="match status" value="1"/>
</dbReference>
<dbReference type="PANTHER" id="PTHR30349">
    <property type="entry name" value="PHAGE INTEGRASE-RELATED"/>
    <property type="match status" value="1"/>
</dbReference>
<dbReference type="InterPro" id="IPR044068">
    <property type="entry name" value="CB"/>
</dbReference>
<dbReference type="Pfam" id="PF02899">
    <property type="entry name" value="Phage_int_SAM_1"/>
    <property type="match status" value="1"/>
</dbReference>
<dbReference type="Gene3D" id="1.10.443.10">
    <property type="entry name" value="Intergrase catalytic core"/>
    <property type="match status" value="1"/>
</dbReference>
<feature type="active site" evidence="11">
    <location>
        <position position="270"/>
    </location>
</feature>
<dbReference type="SUPFAM" id="SSF56349">
    <property type="entry name" value="DNA breaking-rejoining enzymes"/>
    <property type="match status" value="1"/>
</dbReference>
<keyword evidence="9 11" id="KW-0233">DNA recombination</keyword>
<feature type="compositionally biased region" description="Basic residues" evidence="12">
    <location>
        <begin position="1"/>
        <end position="11"/>
    </location>
</feature>
<dbReference type="InterPro" id="IPR010998">
    <property type="entry name" value="Integrase_recombinase_N"/>
</dbReference>
<name>A0A4R3HYQ5_PAULE</name>
<dbReference type="GO" id="GO:0003677">
    <property type="term" value="F:DNA binding"/>
    <property type="evidence" value="ECO:0007669"/>
    <property type="project" value="UniProtKB-UniRule"/>
</dbReference>